<dbReference type="InterPro" id="IPR046528">
    <property type="entry name" value="DUF6593"/>
</dbReference>
<evidence type="ECO:0000313" key="3">
    <source>
        <dbReference type="Proteomes" id="UP000813824"/>
    </source>
</evidence>
<accession>A0A8K0XPV3</accession>
<reference evidence="2" key="1">
    <citation type="journal article" date="2021" name="New Phytol.">
        <title>Evolutionary innovations through gain and loss of genes in the ectomycorrhizal Boletales.</title>
        <authorList>
            <person name="Wu G."/>
            <person name="Miyauchi S."/>
            <person name="Morin E."/>
            <person name="Kuo A."/>
            <person name="Drula E."/>
            <person name="Varga T."/>
            <person name="Kohler A."/>
            <person name="Feng B."/>
            <person name="Cao Y."/>
            <person name="Lipzen A."/>
            <person name="Daum C."/>
            <person name="Hundley H."/>
            <person name="Pangilinan J."/>
            <person name="Johnson J."/>
            <person name="Barry K."/>
            <person name="LaButti K."/>
            <person name="Ng V."/>
            <person name="Ahrendt S."/>
            <person name="Min B."/>
            <person name="Choi I.G."/>
            <person name="Park H."/>
            <person name="Plett J.M."/>
            <person name="Magnuson J."/>
            <person name="Spatafora J.W."/>
            <person name="Nagy L.G."/>
            <person name="Henrissat B."/>
            <person name="Grigoriev I.V."/>
            <person name="Yang Z.L."/>
            <person name="Xu J."/>
            <person name="Martin F.M."/>
        </authorList>
    </citation>
    <scope>NUCLEOTIDE SEQUENCE</scope>
    <source>
        <strain evidence="2">KKN 215</strain>
    </source>
</reference>
<keyword evidence="3" id="KW-1185">Reference proteome</keyword>
<comment type="caution">
    <text evidence="2">The sequence shown here is derived from an EMBL/GenBank/DDBJ whole genome shotgun (WGS) entry which is preliminary data.</text>
</comment>
<gene>
    <name evidence="2" type="ORF">BXZ70DRAFT_186037</name>
</gene>
<dbReference type="Proteomes" id="UP000813824">
    <property type="component" value="Unassembled WGS sequence"/>
</dbReference>
<dbReference type="AlphaFoldDB" id="A0A8K0XPV3"/>
<dbReference type="Pfam" id="PF20236">
    <property type="entry name" value="DUF6593"/>
    <property type="match status" value="1"/>
</dbReference>
<name>A0A8K0XPV3_9AGAR</name>
<organism evidence="2 3">
    <name type="scientific">Cristinia sonorae</name>
    <dbReference type="NCBI Taxonomy" id="1940300"/>
    <lineage>
        <taxon>Eukaryota</taxon>
        <taxon>Fungi</taxon>
        <taxon>Dikarya</taxon>
        <taxon>Basidiomycota</taxon>
        <taxon>Agaricomycotina</taxon>
        <taxon>Agaricomycetes</taxon>
        <taxon>Agaricomycetidae</taxon>
        <taxon>Agaricales</taxon>
        <taxon>Pleurotineae</taxon>
        <taxon>Stephanosporaceae</taxon>
        <taxon>Cristinia</taxon>
    </lineage>
</organism>
<feature type="domain" description="DUF6593" evidence="1">
    <location>
        <begin position="42"/>
        <end position="153"/>
    </location>
</feature>
<dbReference type="EMBL" id="JAEVFJ010000016">
    <property type="protein sequence ID" value="KAH8100362.1"/>
    <property type="molecule type" value="Genomic_DNA"/>
</dbReference>
<sequence>MELYLSLNSSTSTILSAISAEPFTPPEPIESTTIQHRDRQFEAATPLYHIYTPGVLTRETTTISRISPAVAHDAAYQFKSNKSSDLKECTEYEGGGVEEIARIHWRMASASKLVYQGKVLYINKFMPAGGFLWLKRTFTGPDGLSYSWHLGTLTTHL</sequence>
<protein>
    <recommendedName>
        <fullName evidence="1">DUF6593 domain-containing protein</fullName>
    </recommendedName>
</protein>
<evidence type="ECO:0000313" key="2">
    <source>
        <dbReference type="EMBL" id="KAH8100362.1"/>
    </source>
</evidence>
<proteinExistence type="predicted"/>
<evidence type="ECO:0000259" key="1">
    <source>
        <dbReference type="Pfam" id="PF20236"/>
    </source>
</evidence>
<dbReference type="OrthoDB" id="3360976at2759"/>